<dbReference type="Gene3D" id="3.30.420.10">
    <property type="entry name" value="Ribonuclease H-like superfamily/Ribonuclease H"/>
    <property type="match status" value="1"/>
</dbReference>
<organism evidence="2">
    <name type="scientific">Fagus sylvatica</name>
    <name type="common">Beechnut</name>
    <dbReference type="NCBI Taxonomy" id="28930"/>
    <lineage>
        <taxon>Eukaryota</taxon>
        <taxon>Viridiplantae</taxon>
        <taxon>Streptophyta</taxon>
        <taxon>Embryophyta</taxon>
        <taxon>Tracheophyta</taxon>
        <taxon>Spermatophyta</taxon>
        <taxon>Magnoliopsida</taxon>
        <taxon>eudicotyledons</taxon>
        <taxon>Gunneridae</taxon>
        <taxon>Pentapetalae</taxon>
        <taxon>rosids</taxon>
        <taxon>fabids</taxon>
        <taxon>Fagales</taxon>
        <taxon>Fagaceae</taxon>
        <taxon>Fagus</taxon>
    </lineage>
</organism>
<gene>
    <name evidence="2" type="ORF">FSB_LOCUS10773</name>
</gene>
<dbReference type="InterPro" id="IPR036397">
    <property type="entry name" value="RNaseH_sf"/>
</dbReference>
<evidence type="ECO:0000256" key="1">
    <source>
        <dbReference type="SAM" id="MobiDB-lite"/>
    </source>
</evidence>
<dbReference type="PANTHER" id="PTHR42648:SF26">
    <property type="entry name" value="INTEGRASE CATALYTIC DOMAIN-CONTAINING PROTEIN"/>
    <property type="match status" value="1"/>
</dbReference>
<feature type="region of interest" description="Disordered" evidence="1">
    <location>
        <begin position="273"/>
        <end position="301"/>
    </location>
</feature>
<dbReference type="GO" id="GO:0003676">
    <property type="term" value="F:nucleic acid binding"/>
    <property type="evidence" value="ECO:0007669"/>
    <property type="project" value="InterPro"/>
</dbReference>
<protein>
    <recommendedName>
        <fullName evidence="3">Reverse transcriptase Ty1/copia-type domain-containing protein</fullName>
    </recommendedName>
</protein>
<dbReference type="SUPFAM" id="SSF53098">
    <property type="entry name" value="Ribonuclease H-like"/>
    <property type="match status" value="1"/>
</dbReference>
<sequence length="385" mass="40775">MASSTSFSLSAGNLHNLITVVSVKLKASNYLIWRMQIFPLIQSLQLINHLIDDAPKSTILKESGTISEEALGHVVGMTTAREIKDLTTGATLATGHRKGGLYALEEGGALEALVAIKSGTPEQNGIAERKHRHIVETGLTMLLHAQLPKYLWVDAFTTAVYLINRLPSSVIQMQTPFYKLYGTHPTYASLKNKDSSSTSTSRVQSRTSLLGTPNHATCPVPSVAISPAAPVVVSPAPLLEQIPIVAAPVTAPADTSSPPTIVLPSQVVPPVLTSSDTSTASNIHTVPLDPQTVSPAPASLSTPHVDLVSSVATPASHGSATSTPPSSTLELYLDLDLPIAPMPHAPPISTNTHPMVTRKKARDQQLGLINSQLSKTLIPLMNQNL</sequence>
<proteinExistence type="predicted"/>
<dbReference type="AlphaFoldDB" id="A0A2N9F7M8"/>
<evidence type="ECO:0008006" key="3">
    <source>
        <dbReference type="Google" id="ProtNLM"/>
    </source>
</evidence>
<name>A0A2N9F7M8_FAGSY</name>
<reference evidence="2" key="1">
    <citation type="submission" date="2018-02" db="EMBL/GenBank/DDBJ databases">
        <authorList>
            <person name="Cohen D.B."/>
            <person name="Kent A.D."/>
        </authorList>
    </citation>
    <scope>NUCLEOTIDE SEQUENCE</scope>
</reference>
<feature type="compositionally biased region" description="Polar residues" evidence="1">
    <location>
        <begin position="291"/>
        <end position="301"/>
    </location>
</feature>
<feature type="compositionally biased region" description="Polar residues" evidence="1">
    <location>
        <begin position="273"/>
        <end position="284"/>
    </location>
</feature>
<evidence type="ECO:0000313" key="2">
    <source>
        <dbReference type="EMBL" id="SPC82891.1"/>
    </source>
</evidence>
<dbReference type="PANTHER" id="PTHR42648">
    <property type="entry name" value="TRANSPOSASE, PUTATIVE-RELATED"/>
    <property type="match status" value="1"/>
</dbReference>
<feature type="region of interest" description="Disordered" evidence="1">
    <location>
        <begin position="190"/>
        <end position="212"/>
    </location>
</feature>
<dbReference type="EMBL" id="OIVN01000606">
    <property type="protein sequence ID" value="SPC82891.1"/>
    <property type="molecule type" value="Genomic_DNA"/>
</dbReference>
<feature type="compositionally biased region" description="Low complexity" evidence="1">
    <location>
        <begin position="195"/>
        <end position="208"/>
    </location>
</feature>
<dbReference type="InterPro" id="IPR039537">
    <property type="entry name" value="Retrotran_Ty1/copia-like"/>
</dbReference>
<accession>A0A2N9F7M8</accession>
<dbReference type="InterPro" id="IPR012337">
    <property type="entry name" value="RNaseH-like_sf"/>
</dbReference>